<dbReference type="OrthoDB" id="3429522at2"/>
<comment type="caution">
    <text evidence="2">The sequence shown here is derived from an EMBL/GenBank/DDBJ whole genome shotgun (WGS) entry which is preliminary data.</text>
</comment>
<protein>
    <submittedName>
        <fullName evidence="2">Uncharacterized protein</fullName>
    </submittedName>
</protein>
<organism evidence="2 3">
    <name type="scientific">Actinorugispora endophytica</name>
    <dbReference type="NCBI Taxonomy" id="1605990"/>
    <lineage>
        <taxon>Bacteria</taxon>
        <taxon>Bacillati</taxon>
        <taxon>Actinomycetota</taxon>
        <taxon>Actinomycetes</taxon>
        <taxon>Streptosporangiales</taxon>
        <taxon>Nocardiopsidaceae</taxon>
        <taxon>Actinorugispora</taxon>
    </lineage>
</organism>
<dbReference type="InterPro" id="IPR045642">
    <property type="entry name" value="DUF6406"/>
</dbReference>
<dbReference type="AlphaFoldDB" id="A0A4R6V0M1"/>
<dbReference type="Proteomes" id="UP000295281">
    <property type="component" value="Unassembled WGS sequence"/>
</dbReference>
<evidence type="ECO:0000256" key="1">
    <source>
        <dbReference type="SAM" id="MobiDB-lite"/>
    </source>
</evidence>
<feature type="region of interest" description="Disordered" evidence="1">
    <location>
        <begin position="1"/>
        <end position="27"/>
    </location>
</feature>
<accession>A0A4R6V0M1</accession>
<sequence length="87" mass="9395">MAHEVGAQEQITYGRNDRFDGGPVGGGGFWVDDEGRPVARLGGPQEWPGLLEVRVGETFTVGGQLWRIDDIVNPEAPSAYLVTTRIG</sequence>
<keyword evidence="3" id="KW-1185">Reference proteome</keyword>
<proteinExistence type="predicted"/>
<dbReference type="EMBL" id="SNYN01000008">
    <property type="protein sequence ID" value="TDQ52153.1"/>
    <property type="molecule type" value="Genomic_DNA"/>
</dbReference>
<name>A0A4R6V0M1_9ACTN</name>
<gene>
    <name evidence="2" type="ORF">EV190_108135</name>
</gene>
<evidence type="ECO:0000313" key="3">
    <source>
        <dbReference type="Proteomes" id="UP000295281"/>
    </source>
</evidence>
<reference evidence="2 3" key="1">
    <citation type="submission" date="2019-03" db="EMBL/GenBank/DDBJ databases">
        <title>Genomic Encyclopedia of Type Strains, Phase IV (KMG-IV): sequencing the most valuable type-strain genomes for metagenomic binning, comparative biology and taxonomic classification.</title>
        <authorList>
            <person name="Goeker M."/>
        </authorList>
    </citation>
    <scope>NUCLEOTIDE SEQUENCE [LARGE SCALE GENOMIC DNA]</scope>
    <source>
        <strain evidence="2 3">DSM 46770</strain>
    </source>
</reference>
<dbReference type="RefSeq" id="WP_133741802.1">
    <property type="nucleotide sequence ID" value="NZ_SNYN01000008.1"/>
</dbReference>
<evidence type="ECO:0000313" key="2">
    <source>
        <dbReference type="EMBL" id="TDQ52153.1"/>
    </source>
</evidence>
<dbReference type="Pfam" id="PF19944">
    <property type="entry name" value="DUF6406"/>
    <property type="match status" value="1"/>
</dbReference>